<evidence type="ECO:0000313" key="2">
    <source>
        <dbReference type="Proteomes" id="UP001163823"/>
    </source>
</evidence>
<organism evidence="1 2">
    <name type="scientific">Quillaja saponaria</name>
    <name type="common">Soap bark tree</name>
    <dbReference type="NCBI Taxonomy" id="32244"/>
    <lineage>
        <taxon>Eukaryota</taxon>
        <taxon>Viridiplantae</taxon>
        <taxon>Streptophyta</taxon>
        <taxon>Embryophyta</taxon>
        <taxon>Tracheophyta</taxon>
        <taxon>Spermatophyta</taxon>
        <taxon>Magnoliopsida</taxon>
        <taxon>eudicotyledons</taxon>
        <taxon>Gunneridae</taxon>
        <taxon>Pentapetalae</taxon>
        <taxon>rosids</taxon>
        <taxon>fabids</taxon>
        <taxon>Fabales</taxon>
        <taxon>Quillajaceae</taxon>
        <taxon>Quillaja</taxon>
    </lineage>
</organism>
<name>A0AAD7PDE4_QUISA</name>
<dbReference type="KEGG" id="qsa:O6P43_026857"/>
<dbReference type="EMBL" id="JARAOO010000011">
    <property type="protein sequence ID" value="KAJ7950700.1"/>
    <property type="molecule type" value="Genomic_DNA"/>
</dbReference>
<comment type="caution">
    <text evidence="1">The sequence shown here is derived from an EMBL/GenBank/DDBJ whole genome shotgun (WGS) entry which is preliminary data.</text>
</comment>
<gene>
    <name evidence="1" type="ORF">O6P43_026857</name>
</gene>
<dbReference type="AlphaFoldDB" id="A0AAD7PDE4"/>
<keyword evidence="2" id="KW-1185">Reference proteome</keyword>
<proteinExistence type="predicted"/>
<reference evidence="1" key="1">
    <citation type="journal article" date="2023" name="Science">
        <title>Elucidation of the pathway for biosynthesis of saponin adjuvants from the soapbark tree.</title>
        <authorList>
            <person name="Reed J."/>
            <person name="Orme A."/>
            <person name="El-Demerdash A."/>
            <person name="Owen C."/>
            <person name="Martin L.B.B."/>
            <person name="Misra R.C."/>
            <person name="Kikuchi S."/>
            <person name="Rejzek M."/>
            <person name="Martin A.C."/>
            <person name="Harkess A."/>
            <person name="Leebens-Mack J."/>
            <person name="Louveau T."/>
            <person name="Stephenson M.J."/>
            <person name="Osbourn A."/>
        </authorList>
    </citation>
    <scope>NUCLEOTIDE SEQUENCE</scope>
    <source>
        <strain evidence="1">S10</strain>
    </source>
</reference>
<dbReference type="Proteomes" id="UP001163823">
    <property type="component" value="Chromosome 11"/>
</dbReference>
<accession>A0AAD7PDE4</accession>
<sequence>MKTHMAEEIFMEDEFFPVATGKNDNNDRYFRSSYLFFSSVQRNGTMNQNRDFCIFPSSLTGFLINPNEIIAWKSFLDIKNPNPKIPTAPLYSPSIMV</sequence>
<protein>
    <submittedName>
        <fullName evidence="1">Uncharacterized protein</fullName>
    </submittedName>
</protein>
<evidence type="ECO:0000313" key="1">
    <source>
        <dbReference type="EMBL" id="KAJ7950700.1"/>
    </source>
</evidence>